<sequence length="98" mass="11331">MSNFLCITVIGLAILSHTFIYFHPVLNVLCYIIHLVPKFCTPVYVYNSMWTYVCMHVCTSVCIYVCRYVCTICMYVTGNTGPLTLHVEHSNCNKCRYE</sequence>
<dbReference type="AlphaFoldDB" id="A0A7I4YMV0"/>
<keyword evidence="1" id="KW-1185">Reference proteome</keyword>
<evidence type="ECO:0000313" key="2">
    <source>
        <dbReference type="WBParaSite" id="HCON_00120180-00001"/>
    </source>
</evidence>
<protein>
    <submittedName>
        <fullName evidence="2">Product</fullName>
    </submittedName>
</protein>
<name>A0A7I4YMV0_HAECO</name>
<proteinExistence type="predicted"/>
<dbReference type="Proteomes" id="UP000025227">
    <property type="component" value="Unplaced"/>
</dbReference>
<accession>A0A7I4YMV0</accession>
<organism evidence="1 2">
    <name type="scientific">Haemonchus contortus</name>
    <name type="common">Barber pole worm</name>
    <dbReference type="NCBI Taxonomy" id="6289"/>
    <lineage>
        <taxon>Eukaryota</taxon>
        <taxon>Metazoa</taxon>
        <taxon>Ecdysozoa</taxon>
        <taxon>Nematoda</taxon>
        <taxon>Chromadorea</taxon>
        <taxon>Rhabditida</taxon>
        <taxon>Rhabditina</taxon>
        <taxon>Rhabditomorpha</taxon>
        <taxon>Strongyloidea</taxon>
        <taxon>Trichostrongylidae</taxon>
        <taxon>Haemonchus</taxon>
    </lineage>
</organism>
<dbReference type="WBParaSite" id="HCON_00120180-00001">
    <property type="protein sequence ID" value="HCON_00120180-00001"/>
    <property type="gene ID" value="HCON_00120180"/>
</dbReference>
<reference evidence="2" key="1">
    <citation type="submission" date="2020-12" db="UniProtKB">
        <authorList>
            <consortium name="WormBaseParasite"/>
        </authorList>
    </citation>
    <scope>IDENTIFICATION</scope>
    <source>
        <strain evidence="2">MHco3</strain>
    </source>
</reference>
<evidence type="ECO:0000313" key="1">
    <source>
        <dbReference type="Proteomes" id="UP000025227"/>
    </source>
</evidence>